<feature type="domain" description="YetF C-terminal" evidence="8">
    <location>
        <begin position="82"/>
        <end position="200"/>
    </location>
</feature>
<organism evidence="10 11">
    <name type="scientific">Ligilactobacillus faecis</name>
    <dbReference type="NCBI Taxonomy" id="762833"/>
    <lineage>
        <taxon>Bacteria</taxon>
        <taxon>Bacillati</taxon>
        <taxon>Bacillota</taxon>
        <taxon>Bacilli</taxon>
        <taxon>Lactobacillales</taxon>
        <taxon>Lactobacillaceae</taxon>
        <taxon>Ligilactobacillus</taxon>
    </lineage>
</organism>
<evidence type="ECO:0000256" key="4">
    <source>
        <dbReference type="ARBA" id="ARBA00022692"/>
    </source>
</evidence>
<reference evidence="10 11" key="1">
    <citation type="submission" date="2024-03" db="EMBL/GenBank/DDBJ databases">
        <title>Mouse gut bacterial collection (mGBC) of GemPharmatech.</title>
        <authorList>
            <person name="He Y."/>
            <person name="Dong L."/>
            <person name="Wu D."/>
            <person name="Gao X."/>
            <person name="Lin Z."/>
        </authorList>
    </citation>
    <scope>NUCLEOTIDE SEQUENCE [LARGE SCALE GENOMIC DNA]</scope>
    <source>
        <strain evidence="10 11">15-30</strain>
    </source>
</reference>
<protein>
    <submittedName>
        <fullName evidence="10">DUF421 domain-containing protein</fullName>
    </submittedName>
</protein>
<keyword evidence="5 7" id="KW-1133">Transmembrane helix</keyword>
<accession>A0ABV4DSJ0</accession>
<gene>
    <name evidence="10" type="ORF">AALT52_08025</name>
</gene>
<keyword evidence="6 7" id="KW-0472">Membrane</keyword>
<keyword evidence="3" id="KW-1003">Cell membrane</keyword>
<comment type="caution">
    <text evidence="10">The sequence shown here is derived from an EMBL/GenBank/DDBJ whole genome shotgun (WGS) entry which is preliminary data.</text>
</comment>
<evidence type="ECO:0000259" key="8">
    <source>
        <dbReference type="Pfam" id="PF04239"/>
    </source>
</evidence>
<feature type="transmembrane region" description="Helical" evidence="7">
    <location>
        <begin position="46"/>
        <end position="79"/>
    </location>
</feature>
<dbReference type="InterPro" id="IPR007353">
    <property type="entry name" value="DUF421"/>
</dbReference>
<dbReference type="Pfam" id="PF04239">
    <property type="entry name" value="DUF421"/>
    <property type="match status" value="1"/>
</dbReference>
<evidence type="ECO:0000256" key="7">
    <source>
        <dbReference type="SAM" id="Phobius"/>
    </source>
</evidence>
<dbReference type="Proteomes" id="UP001565236">
    <property type="component" value="Unassembled WGS sequence"/>
</dbReference>
<dbReference type="RefSeq" id="WP_369942681.1">
    <property type="nucleotide sequence ID" value="NZ_JBCLUF010000030.1"/>
</dbReference>
<dbReference type="PANTHER" id="PTHR34582:SF6">
    <property type="entry name" value="UPF0702 TRANSMEMBRANE PROTEIN YCAP"/>
    <property type="match status" value="1"/>
</dbReference>
<evidence type="ECO:0000256" key="3">
    <source>
        <dbReference type="ARBA" id="ARBA00022475"/>
    </source>
</evidence>
<keyword evidence="4 7" id="KW-0812">Transmembrane</keyword>
<evidence type="ECO:0000256" key="2">
    <source>
        <dbReference type="ARBA" id="ARBA00006448"/>
    </source>
</evidence>
<comment type="subcellular location">
    <subcellularLocation>
        <location evidence="1">Cell membrane</location>
        <topology evidence="1">Multi-pass membrane protein</topology>
    </subcellularLocation>
</comment>
<comment type="similarity">
    <text evidence="2">Belongs to the UPF0702 family.</text>
</comment>
<dbReference type="Gene3D" id="3.30.240.20">
    <property type="entry name" value="bsu07140 like domains"/>
    <property type="match status" value="2"/>
</dbReference>
<evidence type="ECO:0000313" key="11">
    <source>
        <dbReference type="Proteomes" id="UP001565236"/>
    </source>
</evidence>
<evidence type="ECO:0000313" key="10">
    <source>
        <dbReference type="EMBL" id="MEY8662833.1"/>
    </source>
</evidence>
<dbReference type="Pfam" id="PF20730">
    <property type="entry name" value="YetF_N"/>
    <property type="match status" value="1"/>
</dbReference>
<feature type="transmembrane region" description="Helical" evidence="7">
    <location>
        <begin position="7"/>
        <end position="26"/>
    </location>
</feature>
<proteinExistence type="inferred from homology"/>
<sequence>MGFYSEILIKFILGMLAIIIQINLVGKRNLAPVTPLDQLQNYVLGGIIGGIIYNQAITILQFLMVLVAWTLVVMILQFLKNHVRLFKLFVDGRPTVLVKNGRLNVEACLRRGITADELMFRLRSNGIYELAKVKSAVLEQNGQLSIIEYGDAERIRYPLISDGIVNLDILEMIKKDEFWLAQELKKAGFENASQVFLGEYIGGKLHLISYPTK</sequence>
<evidence type="ECO:0000256" key="5">
    <source>
        <dbReference type="ARBA" id="ARBA00022989"/>
    </source>
</evidence>
<name>A0ABV4DSJ0_9LACO</name>
<feature type="domain" description="YetF-like N-terminal transmembrane" evidence="9">
    <location>
        <begin position="4"/>
        <end position="79"/>
    </location>
</feature>
<dbReference type="PANTHER" id="PTHR34582">
    <property type="entry name" value="UPF0702 TRANSMEMBRANE PROTEIN YCAP"/>
    <property type="match status" value="1"/>
</dbReference>
<evidence type="ECO:0000256" key="6">
    <source>
        <dbReference type="ARBA" id="ARBA00023136"/>
    </source>
</evidence>
<evidence type="ECO:0000256" key="1">
    <source>
        <dbReference type="ARBA" id="ARBA00004651"/>
    </source>
</evidence>
<keyword evidence="11" id="KW-1185">Reference proteome</keyword>
<dbReference type="EMBL" id="JBCLUF010000030">
    <property type="protein sequence ID" value="MEY8662833.1"/>
    <property type="molecule type" value="Genomic_DNA"/>
</dbReference>
<dbReference type="InterPro" id="IPR048454">
    <property type="entry name" value="YetF_N"/>
</dbReference>
<dbReference type="InterPro" id="IPR023090">
    <property type="entry name" value="UPF0702_alpha/beta_dom_sf"/>
</dbReference>
<evidence type="ECO:0000259" key="9">
    <source>
        <dbReference type="Pfam" id="PF20730"/>
    </source>
</evidence>